<proteinExistence type="predicted"/>
<evidence type="ECO:0000313" key="2">
    <source>
        <dbReference type="EMBL" id="PWN95040.1"/>
    </source>
</evidence>
<name>A0A316Z005_9BASI</name>
<dbReference type="Proteomes" id="UP000245946">
    <property type="component" value="Unassembled WGS sequence"/>
</dbReference>
<feature type="region of interest" description="Disordered" evidence="1">
    <location>
        <begin position="162"/>
        <end position="184"/>
    </location>
</feature>
<dbReference type="RefSeq" id="XP_025595319.1">
    <property type="nucleotide sequence ID" value="XM_025741226.1"/>
</dbReference>
<sequence length="184" mass="20927">MSSRLGPWLLSYEDWHDMLPCPELPPRFVALPLDDASKLIEDIFAHVWAYDPQMRACIRECGRRTLAAEQYWHARAAVAWRGWPSHIVPSTLEHVCNTAGQECPECGIWVLWDCDDGQVDRLTLAAFTHDFLVLLDYSAFFHRPPLGELDVNTVSALGERQRIAPLPPAEGAENVPPARRRRTE</sequence>
<keyword evidence="3" id="KW-1185">Reference proteome</keyword>
<evidence type="ECO:0000313" key="3">
    <source>
        <dbReference type="Proteomes" id="UP000245946"/>
    </source>
</evidence>
<protein>
    <submittedName>
        <fullName evidence="2">Uncharacterized protein</fullName>
    </submittedName>
</protein>
<dbReference type="EMBL" id="KZ819307">
    <property type="protein sequence ID" value="PWN95040.1"/>
    <property type="molecule type" value="Genomic_DNA"/>
</dbReference>
<dbReference type="GeneID" id="37268770"/>
<dbReference type="AlphaFoldDB" id="A0A316Z005"/>
<accession>A0A316Z005</accession>
<reference evidence="2 3" key="1">
    <citation type="journal article" date="2018" name="Mol. Biol. Evol.">
        <title>Broad Genomic Sampling Reveals a Smut Pathogenic Ancestry of the Fungal Clade Ustilaginomycotina.</title>
        <authorList>
            <person name="Kijpornyongpan T."/>
            <person name="Mondo S.J."/>
            <person name="Barry K."/>
            <person name="Sandor L."/>
            <person name="Lee J."/>
            <person name="Lipzen A."/>
            <person name="Pangilinan J."/>
            <person name="LaButti K."/>
            <person name="Hainaut M."/>
            <person name="Henrissat B."/>
            <person name="Grigoriev I.V."/>
            <person name="Spatafora J.W."/>
            <person name="Aime M.C."/>
        </authorList>
    </citation>
    <scope>NUCLEOTIDE SEQUENCE [LARGE SCALE GENOMIC DNA]</scope>
    <source>
        <strain evidence="2 3">MCA 4186</strain>
    </source>
</reference>
<organism evidence="2 3">
    <name type="scientific">Tilletiopsis washingtonensis</name>
    <dbReference type="NCBI Taxonomy" id="58919"/>
    <lineage>
        <taxon>Eukaryota</taxon>
        <taxon>Fungi</taxon>
        <taxon>Dikarya</taxon>
        <taxon>Basidiomycota</taxon>
        <taxon>Ustilaginomycotina</taxon>
        <taxon>Exobasidiomycetes</taxon>
        <taxon>Entylomatales</taxon>
        <taxon>Entylomatales incertae sedis</taxon>
        <taxon>Tilletiopsis</taxon>
    </lineage>
</organism>
<evidence type="ECO:0000256" key="1">
    <source>
        <dbReference type="SAM" id="MobiDB-lite"/>
    </source>
</evidence>
<gene>
    <name evidence="2" type="ORF">FA09DRAFT_326788</name>
</gene>